<accession>A0A9P6VHM3</accession>
<dbReference type="InterPro" id="IPR006076">
    <property type="entry name" value="FAD-dep_OxRdtase"/>
</dbReference>
<dbReference type="SUPFAM" id="SSF51905">
    <property type="entry name" value="FAD/NAD(P)-binding domain"/>
    <property type="match status" value="1"/>
</dbReference>
<comment type="caution">
    <text evidence="2">The sequence shown here is derived from an EMBL/GenBank/DDBJ whole genome shotgun (WGS) entry which is preliminary data.</text>
</comment>
<dbReference type="Gene3D" id="3.50.50.60">
    <property type="entry name" value="FAD/NAD(P)-binding domain"/>
    <property type="match status" value="2"/>
</dbReference>
<dbReference type="Proteomes" id="UP000785200">
    <property type="component" value="Unassembled WGS sequence"/>
</dbReference>
<dbReference type="GO" id="GO:0005737">
    <property type="term" value="C:cytoplasm"/>
    <property type="evidence" value="ECO:0007669"/>
    <property type="project" value="TreeGrafter"/>
</dbReference>
<reference evidence="2" key="1">
    <citation type="submission" date="2019-07" db="EMBL/GenBank/DDBJ databases">
        <title>Hyphodiscus hymeniophilus genome sequencing and assembly.</title>
        <authorList>
            <person name="Kramer G."/>
            <person name="Nodwell J."/>
        </authorList>
    </citation>
    <scope>NUCLEOTIDE SEQUENCE</scope>
    <source>
        <strain evidence="2">ATCC 34498</strain>
    </source>
</reference>
<dbReference type="PANTHER" id="PTHR13847">
    <property type="entry name" value="SARCOSINE DEHYDROGENASE-RELATED"/>
    <property type="match status" value="1"/>
</dbReference>
<evidence type="ECO:0000313" key="3">
    <source>
        <dbReference type="Proteomes" id="UP000785200"/>
    </source>
</evidence>
<dbReference type="PANTHER" id="PTHR13847:SF279">
    <property type="entry name" value="FAD DEPENDENT OXIDOREDUCTASE DOMAIN-CONTAINING PROTEIN-RELATED"/>
    <property type="match status" value="1"/>
</dbReference>
<organism evidence="2 3">
    <name type="scientific">Hyphodiscus hymeniophilus</name>
    <dbReference type="NCBI Taxonomy" id="353542"/>
    <lineage>
        <taxon>Eukaryota</taxon>
        <taxon>Fungi</taxon>
        <taxon>Dikarya</taxon>
        <taxon>Ascomycota</taxon>
        <taxon>Pezizomycotina</taxon>
        <taxon>Leotiomycetes</taxon>
        <taxon>Helotiales</taxon>
        <taxon>Hyphodiscaceae</taxon>
        <taxon>Hyphodiscus</taxon>
    </lineage>
</organism>
<dbReference type="Pfam" id="PF01266">
    <property type="entry name" value="DAO"/>
    <property type="match status" value="2"/>
</dbReference>
<gene>
    <name evidence="2" type="ORF">D0Z07_5551</name>
</gene>
<dbReference type="OrthoDB" id="429143at2759"/>
<keyword evidence="3" id="KW-1185">Reference proteome</keyword>
<protein>
    <submittedName>
        <fullName evidence="2">Gamma-glutamylputrescine oxidoreductase</fullName>
    </submittedName>
</protein>
<name>A0A9P6VHM3_9HELO</name>
<dbReference type="Gene3D" id="3.30.9.10">
    <property type="entry name" value="D-Amino Acid Oxidase, subunit A, domain 2"/>
    <property type="match status" value="2"/>
</dbReference>
<dbReference type="AlphaFoldDB" id="A0A9P6VHM3"/>
<evidence type="ECO:0000259" key="1">
    <source>
        <dbReference type="Pfam" id="PF01266"/>
    </source>
</evidence>
<feature type="domain" description="FAD dependent oxidoreductase" evidence="1">
    <location>
        <begin position="213"/>
        <end position="363"/>
    </location>
</feature>
<dbReference type="EMBL" id="VNKQ01000010">
    <property type="protein sequence ID" value="KAG0648261.1"/>
    <property type="molecule type" value="Genomic_DNA"/>
</dbReference>
<proteinExistence type="predicted"/>
<dbReference type="InterPro" id="IPR036188">
    <property type="entry name" value="FAD/NAD-bd_sf"/>
</dbReference>
<sequence>MAEPFFPSKESTLPFWRTEPHELDTHRSTPELPKTCDILIIGAGYAGITSAYHILKSLEGKGSSPNIVLVEARQACSGATGRNGGHLRPAVYSLLPEYIRNYGISAAAEVAAFEDTHVRTIADLVAEEKIDCDFTLTKSFDVHSNVEKAKAAKQAYDELKANGVAKSTIDGLIWTDADRAEECGEQGAEPANQHAGYLTVSQFRSVDRHNGKRGKIHPARGICSRIVVPPGSKHPPLTSSYGLRPEGVGLDYLIPRNDGSIIVGGARSRFRTHREQWHSVTDDSTLITPAENYFDGYMQRNFLGWEDSGATVDRVWTGIMGYNSDSLPSVGEVPGREGCFVIAGFEGHGMPVVYLTAKGVAQMVGDGVAYEDAGIPLVYKTTKERLESDRDDYA</sequence>
<feature type="domain" description="FAD dependent oxidoreductase" evidence="1">
    <location>
        <begin position="37"/>
        <end position="170"/>
    </location>
</feature>
<evidence type="ECO:0000313" key="2">
    <source>
        <dbReference type="EMBL" id="KAG0648261.1"/>
    </source>
</evidence>